<dbReference type="AlphaFoldDB" id="A0A1J4KKR7"/>
<dbReference type="OrthoDB" id="10631316at2759"/>
<dbReference type="Proteomes" id="UP000179807">
    <property type="component" value="Unassembled WGS sequence"/>
</dbReference>
<keyword evidence="2" id="KW-1185">Reference proteome</keyword>
<protein>
    <submittedName>
        <fullName evidence="1">Uncharacterized protein</fullName>
    </submittedName>
</protein>
<evidence type="ECO:0000313" key="1">
    <source>
        <dbReference type="EMBL" id="OHT09965.1"/>
    </source>
</evidence>
<accession>A0A1J4KKR7</accession>
<comment type="caution">
    <text evidence="1">The sequence shown here is derived from an EMBL/GenBank/DDBJ whole genome shotgun (WGS) entry which is preliminary data.</text>
</comment>
<dbReference type="RefSeq" id="XP_068363101.1">
    <property type="nucleotide sequence ID" value="XM_068501678.1"/>
</dbReference>
<sequence length="335" mass="38829">MGSSPEYMFHLILSYRWPTLNRPQKLCDNANYPTPLLPIFASLLHSKILTDEPGSEQHFEATTGVIVDEFPLIPFSHSTRFLTTVLLILLIENGKVLYHFNEQKVQMFLGQIKPIMKTQLIKILQPALNRSEMLVNRFATANFNFDHLLADFRDVMKMNRDSFKFGTRINNFVMGVFLQIFEVSMINKIMSNPDRFCFSNAMMWNSFLSAFENDERLSLPNIRNYISALIMAQAISEKPEMKNDICPELDSRLVAYIIGHYKKDMNITHTLKIKPYLKKFKLKSAPSKFNPLPEPDKFEISDIAESLNLTNWCVCNKDEECVNVYSYIASYCKNE</sequence>
<dbReference type="GeneID" id="94836382"/>
<organism evidence="1 2">
    <name type="scientific">Tritrichomonas foetus</name>
    <dbReference type="NCBI Taxonomy" id="1144522"/>
    <lineage>
        <taxon>Eukaryota</taxon>
        <taxon>Metamonada</taxon>
        <taxon>Parabasalia</taxon>
        <taxon>Tritrichomonadida</taxon>
        <taxon>Tritrichomonadidae</taxon>
        <taxon>Tritrichomonas</taxon>
    </lineage>
</organism>
<gene>
    <name evidence="1" type="ORF">TRFO_20944</name>
</gene>
<proteinExistence type="predicted"/>
<evidence type="ECO:0000313" key="2">
    <source>
        <dbReference type="Proteomes" id="UP000179807"/>
    </source>
</evidence>
<dbReference type="EMBL" id="MLAK01000625">
    <property type="protein sequence ID" value="OHT09965.1"/>
    <property type="molecule type" value="Genomic_DNA"/>
</dbReference>
<reference evidence="1" key="1">
    <citation type="submission" date="2016-10" db="EMBL/GenBank/DDBJ databases">
        <authorList>
            <person name="Benchimol M."/>
            <person name="Almeida L.G."/>
            <person name="Vasconcelos A.T."/>
            <person name="Perreira-Neves A."/>
            <person name="Rosa I.A."/>
            <person name="Tasca T."/>
            <person name="Bogo M.R."/>
            <person name="de Souza W."/>
        </authorList>
    </citation>
    <scope>NUCLEOTIDE SEQUENCE [LARGE SCALE GENOMIC DNA]</scope>
    <source>
        <strain evidence="1">K</strain>
    </source>
</reference>
<dbReference type="VEuPathDB" id="TrichDB:TRFO_20944"/>
<name>A0A1J4KKR7_9EUKA</name>